<sequence>MRKTVAMVAAVVVAVLAVVSADGLTSPVAWATAAVLVVVTAAAVATVNLTPTPQRVVIGLGALLAVVGIAVAIGELAVRGYRTASSAPLLGLVVGIAGLLIVIGVAAARSAPSPTALWSGAAALAVIALAAGVVVGTTVPYLPLSRSISYTSADTATTLTLDAPGGAVAGDMLVAQVFRSGAGEVRPPQGWTTLRTTPLPGGTGSVTLFTTRATDATGPSTFTTDTPATLLGGVGAWSHVATATAPGEATGNGGAVTASPGPDEKGIQVLYFVAGTGVADLTTPDPLSSAWVVKADNVVKATTALVTRPALSADPAAPVSLTPSAPLTPWAVQTVVLQAD</sequence>
<proteinExistence type="predicted"/>
<dbReference type="RefSeq" id="WP_230729919.1">
    <property type="nucleotide sequence ID" value="NZ_JAJNDB010000001.1"/>
</dbReference>
<dbReference type="EMBL" id="JAJNDB010000001">
    <property type="protein sequence ID" value="MCD2192233.1"/>
    <property type="molecule type" value="Genomic_DNA"/>
</dbReference>
<keyword evidence="3" id="KW-1185">Reference proteome</keyword>
<keyword evidence="1" id="KW-0472">Membrane</keyword>
<comment type="caution">
    <text evidence="2">The sequence shown here is derived from an EMBL/GenBank/DDBJ whole genome shotgun (WGS) entry which is preliminary data.</text>
</comment>
<reference evidence="2 3" key="1">
    <citation type="submission" date="2021-11" db="EMBL/GenBank/DDBJ databases">
        <title>Draft genome sequence of Actinomycetospora sp. SF1 isolated from the rhizosphere soil.</title>
        <authorList>
            <person name="Duangmal K."/>
            <person name="Chantavorakit T."/>
        </authorList>
    </citation>
    <scope>NUCLEOTIDE SEQUENCE [LARGE SCALE GENOMIC DNA]</scope>
    <source>
        <strain evidence="2 3">TBRC 5722</strain>
    </source>
</reference>
<keyword evidence="1" id="KW-1133">Transmembrane helix</keyword>
<name>A0ABS8P1V8_9PSEU</name>
<feature type="transmembrane region" description="Helical" evidence="1">
    <location>
        <begin position="89"/>
        <end position="108"/>
    </location>
</feature>
<feature type="transmembrane region" description="Helical" evidence="1">
    <location>
        <begin position="120"/>
        <end position="142"/>
    </location>
</feature>
<feature type="transmembrane region" description="Helical" evidence="1">
    <location>
        <begin position="56"/>
        <end position="77"/>
    </location>
</feature>
<organism evidence="2 3">
    <name type="scientific">Actinomycetospora endophytica</name>
    <dbReference type="NCBI Taxonomy" id="2291215"/>
    <lineage>
        <taxon>Bacteria</taxon>
        <taxon>Bacillati</taxon>
        <taxon>Actinomycetota</taxon>
        <taxon>Actinomycetes</taxon>
        <taxon>Pseudonocardiales</taxon>
        <taxon>Pseudonocardiaceae</taxon>
        <taxon>Actinomycetospora</taxon>
    </lineage>
</organism>
<accession>A0ABS8P1V8</accession>
<protein>
    <submittedName>
        <fullName evidence="2">Uncharacterized protein</fullName>
    </submittedName>
</protein>
<dbReference type="Proteomes" id="UP001199469">
    <property type="component" value="Unassembled WGS sequence"/>
</dbReference>
<feature type="transmembrane region" description="Helical" evidence="1">
    <location>
        <begin position="31"/>
        <end position="49"/>
    </location>
</feature>
<evidence type="ECO:0000256" key="1">
    <source>
        <dbReference type="SAM" id="Phobius"/>
    </source>
</evidence>
<evidence type="ECO:0000313" key="3">
    <source>
        <dbReference type="Proteomes" id="UP001199469"/>
    </source>
</evidence>
<evidence type="ECO:0000313" key="2">
    <source>
        <dbReference type="EMBL" id="MCD2192233.1"/>
    </source>
</evidence>
<gene>
    <name evidence="2" type="ORF">LQ327_02335</name>
</gene>
<keyword evidence="1" id="KW-0812">Transmembrane</keyword>